<feature type="region of interest" description="Disordered" evidence="6">
    <location>
        <begin position="158"/>
        <end position="308"/>
    </location>
</feature>
<keyword evidence="5" id="KW-0966">Cell projection</keyword>
<sequence>MQYGSGNYEIARNYASSPVPRVRPEATGIAEKHRGSAMYTCLNHPKNSVFGTQKTQSADLENGPMRHAGVRSPILVDPVYNGGKYSNRSARPVPRVRPEAAEVAEKSKGCMGMLMGNYGKPDPYEYQYSRDENIDPKKGPMRQAGVRSPILVDPVYTKGQYSDRTPRPAPRVRPEAEEIATRSKGTVGKLFVTEERRYNEYTKPKSGPKDHGNENVKRMRRIQRESRARQSQKNTPVKAMWKSSQYDGVESRVKEFMQDPPRAPRPQNPPERPHSAPARSNRVVSDEFKSREPLKPQQSMTPRQVKKPVDFVARNARVARSYELRRSKSQLAVQESNQKYNDGLKKYSVTVKGKTPAYLQSRQKQWTQDERERVRNMPDPTVPEGHTVLPDSERRETLSTLQSKQQELLEQHRLLPVRSADTLGVQNRKTELERRIMEVDEAIKVFERPRVFVKLGE</sequence>
<feature type="compositionally biased region" description="Basic and acidic residues" evidence="6">
    <location>
        <begin position="284"/>
        <end position="294"/>
    </location>
</feature>
<gene>
    <name evidence="8" type="primary">Enkd1</name>
</gene>
<dbReference type="PANTHER" id="PTHR21490:SF2">
    <property type="entry name" value="ENKURIN DOMAIN-CONTAINING PROTEIN 1"/>
    <property type="match status" value="1"/>
</dbReference>
<accession>A0A6F9DCJ1</accession>
<evidence type="ECO:0000256" key="2">
    <source>
        <dbReference type="ARBA" id="ARBA00004245"/>
    </source>
</evidence>
<evidence type="ECO:0000313" key="8">
    <source>
        <dbReference type="EMBL" id="CAB3242572.1"/>
    </source>
</evidence>
<feature type="domain" description="Enkurin" evidence="7">
    <location>
        <begin position="361"/>
        <end position="454"/>
    </location>
</feature>
<feature type="compositionally biased region" description="Basic and acidic residues" evidence="6">
    <location>
        <begin position="192"/>
        <end position="228"/>
    </location>
</feature>
<organism evidence="8">
    <name type="scientific">Phallusia mammillata</name>
    <dbReference type="NCBI Taxonomy" id="59560"/>
    <lineage>
        <taxon>Eukaryota</taxon>
        <taxon>Metazoa</taxon>
        <taxon>Chordata</taxon>
        <taxon>Tunicata</taxon>
        <taxon>Ascidiacea</taxon>
        <taxon>Phlebobranchia</taxon>
        <taxon>Ascidiidae</taxon>
        <taxon>Phallusia</taxon>
    </lineage>
</organism>
<feature type="region of interest" description="Disordered" evidence="6">
    <location>
        <begin position="360"/>
        <end position="387"/>
    </location>
</feature>
<evidence type="ECO:0000256" key="6">
    <source>
        <dbReference type="SAM" id="MobiDB-lite"/>
    </source>
</evidence>
<feature type="compositionally biased region" description="Basic and acidic residues" evidence="6">
    <location>
        <begin position="172"/>
        <end position="181"/>
    </location>
</feature>
<dbReference type="InterPro" id="IPR027012">
    <property type="entry name" value="Enkurin_dom"/>
</dbReference>
<dbReference type="InterPro" id="IPR052102">
    <property type="entry name" value="Enkurin_domain-protein"/>
</dbReference>
<dbReference type="Pfam" id="PF13864">
    <property type="entry name" value="Enkurin"/>
    <property type="match status" value="1"/>
</dbReference>
<evidence type="ECO:0000256" key="1">
    <source>
        <dbReference type="ARBA" id="ARBA00004138"/>
    </source>
</evidence>
<evidence type="ECO:0000256" key="4">
    <source>
        <dbReference type="ARBA" id="ARBA00023212"/>
    </source>
</evidence>
<dbReference type="AlphaFoldDB" id="A0A6F9DCJ1"/>
<dbReference type="PANTHER" id="PTHR21490">
    <property type="entry name" value="ENKURIN-RELATED"/>
    <property type="match status" value="1"/>
</dbReference>
<protein>
    <submittedName>
        <fullName evidence="8">Enkurin domain-containing protein 1-like</fullName>
    </submittedName>
</protein>
<proteinExistence type="evidence at transcript level"/>
<comment type="subcellular location">
    <subcellularLocation>
        <location evidence="1">Cell projection</location>
        <location evidence="1">Cilium</location>
    </subcellularLocation>
    <subcellularLocation>
        <location evidence="2">Cytoplasm</location>
        <location evidence="2">Cytoskeleton</location>
    </subcellularLocation>
</comment>
<keyword evidence="3" id="KW-0963">Cytoplasm</keyword>
<feature type="compositionally biased region" description="Basic and acidic residues" evidence="6">
    <location>
        <begin position="367"/>
        <end position="376"/>
    </location>
</feature>
<name>A0A6F9DCJ1_9ASCI</name>
<reference evidence="8" key="1">
    <citation type="submission" date="2020-04" db="EMBL/GenBank/DDBJ databases">
        <authorList>
            <person name="Neveu A P."/>
        </authorList>
    </citation>
    <scope>NUCLEOTIDE SEQUENCE</scope>
    <source>
        <tissue evidence="8">Whole embryo</tissue>
    </source>
</reference>
<dbReference type="GO" id="GO:0005881">
    <property type="term" value="C:cytoplasmic microtubule"/>
    <property type="evidence" value="ECO:0007669"/>
    <property type="project" value="TreeGrafter"/>
</dbReference>
<evidence type="ECO:0000259" key="7">
    <source>
        <dbReference type="PROSITE" id="PS51665"/>
    </source>
</evidence>
<evidence type="ECO:0000256" key="5">
    <source>
        <dbReference type="ARBA" id="ARBA00023273"/>
    </source>
</evidence>
<evidence type="ECO:0000256" key="3">
    <source>
        <dbReference type="ARBA" id="ARBA00022490"/>
    </source>
</evidence>
<feature type="compositionally biased region" description="Pro residues" evidence="6">
    <location>
        <begin position="261"/>
        <end position="270"/>
    </location>
</feature>
<keyword evidence="4" id="KW-0206">Cytoskeleton</keyword>
<dbReference type="PROSITE" id="PS51665">
    <property type="entry name" value="ENKURIN"/>
    <property type="match status" value="1"/>
</dbReference>
<dbReference type="GO" id="GO:0005929">
    <property type="term" value="C:cilium"/>
    <property type="evidence" value="ECO:0007669"/>
    <property type="project" value="UniProtKB-SubCell"/>
</dbReference>
<dbReference type="EMBL" id="LR784868">
    <property type="protein sequence ID" value="CAB3242572.1"/>
    <property type="molecule type" value="mRNA"/>
</dbReference>